<protein>
    <submittedName>
        <fullName evidence="2">A kinase (PRKA) anchor protein (Yotiao) 9</fullName>
    </submittedName>
</protein>
<keyword evidence="2" id="KW-0808">Transferase</keyword>
<dbReference type="GO" id="GO:0016301">
    <property type="term" value="F:kinase activity"/>
    <property type="evidence" value="ECO:0007669"/>
    <property type="project" value="UniProtKB-KW"/>
</dbReference>
<dbReference type="AlphaFoldDB" id="A0A1A7YSW9"/>
<evidence type="ECO:0000256" key="1">
    <source>
        <dbReference type="SAM" id="MobiDB-lite"/>
    </source>
</evidence>
<proteinExistence type="predicted"/>
<accession>A0A1A7YSW9</accession>
<keyword evidence="2" id="KW-0418">Kinase</keyword>
<reference evidence="2" key="2">
    <citation type="submission" date="2016-06" db="EMBL/GenBank/DDBJ databases">
        <title>The genome of a short-lived fish provides insights into sex chromosome evolution and the genetic control of aging.</title>
        <authorList>
            <person name="Reichwald K."/>
            <person name="Felder M."/>
            <person name="Petzold A."/>
            <person name="Koch P."/>
            <person name="Groth M."/>
            <person name="Platzer M."/>
        </authorList>
    </citation>
    <scope>NUCLEOTIDE SEQUENCE</scope>
    <source>
        <tissue evidence="2">Brain</tissue>
    </source>
</reference>
<feature type="region of interest" description="Disordered" evidence="1">
    <location>
        <begin position="52"/>
        <end position="72"/>
    </location>
</feature>
<evidence type="ECO:0000313" key="2">
    <source>
        <dbReference type="EMBL" id="SBP33030.1"/>
    </source>
</evidence>
<feature type="non-terminal residue" evidence="2">
    <location>
        <position position="72"/>
    </location>
</feature>
<feature type="non-terminal residue" evidence="2">
    <location>
        <position position="1"/>
    </location>
</feature>
<reference evidence="2" key="1">
    <citation type="submission" date="2016-05" db="EMBL/GenBank/DDBJ databases">
        <authorList>
            <person name="Lavstsen T."/>
            <person name="Jespersen J.S."/>
        </authorList>
    </citation>
    <scope>NUCLEOTIDE SEQUENCE</scope>
    <source>
        <tissue evidence="2">Brain</tissue>
    </source>
</reference>
<sequence length="72" mass="8320">KLKLQDKVEDLLQELSTAKEEVKQVSTSLVFQERNRDELLHLQETINTLRNELSEAQEAAQEAESKHESEIT</sequence>
<gene>
    <name evidence="2" type="primary">CABZ01010103.1</name>
</gene>
<feature type="compositionally biased region" description="Basic and acidic residues" evidence="1">
    <location>
        <begin position="63"/>
        <end position="72"/>
    </location>
</feature>
<name>A0A1A7YSW9_9TELE</name>
<organism evidence="2">
    <name type="scientific">Iconisemion striatum</name>
    <dbReference type="NCBI Taxonomy" id="60296"/>
    <lineage>
        <taxon>Eukaryota</taxon>
        <taxon>Metazoa</taxon>
        <taxon>Chordata</taxon>
        <taxon>Craniata</taxon>
        <taxon>Vertebrata</taxon>
        <taxon>Euteleostomi</taxon>
        <taxon>Actinopterygii</taxon>
        <taxon>Neopterygii</taxon>
        <taxon>Teleostei</taxon>
        <taxon>Neoteleostei</taxon>
        <taxon>Acanthomorphata</taxon>
        <taxon>Ovalentaria</taxon>
        <taxon>Atherinomorphae</taxon>
        <taxon>Cyprinodontiformes</taxon>
        <taxon>Nothobranchiidae</taxon>
        <taxon>Iconisemion</taxon>
    </lineage>
</organism>
<dbReference type="EMBL" id="HADX01010798">
    <property type="protein sequence ID" value="SBP33030.1"/>
    <property type="molecule type" value="Transcribed_RNA"/>
</dbReference>